<name>A0A4Y2GQX6_ARAVE</name>
<accession>A0A4Y2GQX6</accession>
<dbReference type="EMBL" id="BGPR01001530">
    <property type="protein sequence ID" value="GBM56130.1"/>
    <property type="molecule type" value="Genomic_DNA"/>
</dbReference>
<proteinExistence type="predicted"/>
<gene>
    <name evidence="2" type="ORF">AVEN_168445_1</name>
</gene>
<sequence length="120" mass="13796">MYELQMTETKTSTTTQYRPMTSAGASTNPEVEGLERRSCETTAFDWMDVSSERQAQSTYASGKSHSREYLSCYERHILFPALDIRHFSRSIWAGCVPIQLGIPRNSWACLRRSRTFSDEN</sequence>
<feature type="compositionally biased region" description="Polar residues" evidence="1">
    <location>
        <begin position="16"/>
        <end position="29"/>
    </location>
</feature>
<evidence type="ECO:0000313" key="3">
    <source>
        <dbReference type="Proteomes" id="UP000499080"/>
    </source>
</evidence>
<keyword evidence="3" id="KW-1185">Reference proteome</keyword>
<dbReference type="Proteomes" id="UP000499080">
    <property type="component" value="Unassembled WGS sequence"/>
</dbReference>
<reference evidence="2 3" key="1">
    <citation type="journal article" date="2019" name="Sci. Rep.">
        <title>Orb-weaving spider Araneus ventricosus genome elucidates the spidroin gene catalogue.</title>
        <authorList>
            <person name="Kono N."/>
            <person name="Nakamura H."/>
            <person name="Ohtoshi R."/>
            <person name="Moran D.A.P."/>
            <person name="Shinohara A."/>
            <person name="Yoshida Y."/>
            <person name="Fujiwara M."/>
            <person name="Mori M."/>
            <person name="Tomita M."/>
            <person name="Arakawa K."/>
        </authorList>
    </citation>
    <scope>NUCLEOTIDE SEQUENCE [LARGE SCALE GENOMIC DNA]</scope>
</reference>
<dbReference type="AlphaFoldDB" id="A0A4Y2GQX6"/>
<evidence type="ECO:0000313" key="2">
    <source>
        <dbReference type="EMBL" id="GBM56130.1"/>
    </source>
</evidence>
<comment type="caution">
    <text evidence="2">The sequence shown here is derived from an EMBL/GenBank/DDBJ whole genome shotgun (WGS) entry which is preliminary data.</text>
</comment>
<organism evidence="2 3">
    <name type="scientific">Araneus ventricosus</name>
    <name type="common">Orbweaver spider</name>
    <name type="synonym">Epeira ventricosa</name>
    <dbReference type="NCBI Taxonomy" id="182803"/>
    <lineage>
        <taxon>Eukaryota</taxon>
        <taxon>Metazoa</taxon>
        <taxon>Ecdysozoa</taxon>
        <taxon>Arthropoda</taxon>
        <taxon>Chelicerata</taxon>
        <taxon>Arachnida</taxon>
        <taxon>Araneae</taxon>
        <taxon>Araneomorphae</taxon>
        <taxon>Entelegynae</taxon>
        <taxon>Araneoidea</taxon>
        <taxon>Araneidae</taxon>
        <taxon>Araneus</taxon>
    </lineage>
</organism>
<feature type="region of interest" description="Disordered" evidence="1">
    <location>
        <begin position="1"/>
        <end position="34"/>
    </location>
</feature>
<protein>
    <submittedName>
        <fullName evidence="2">Uncharacterized protein</fullName>
    </submittedName>
</protein>
<evidence type="ECO:0000256" key="1">
    <source>
        <dbReference type="SAM" id="MobiDB-lite"/>
    </source>
</evidence>